<evidence type="ECO:0000256" key="1">
    <source>
        <dbReference type="SAM" id="Phobius"/>
    </source>
</evidence>
<gene>
    <name evidence="2" type="ORF">COB11_08085</name>
</gene>
<keyword evidence="1" id="KW-0812">Transmembrane</keyword>
<dbReference type="AlphaFoldDB" id="A0A2A4YAR4"/>
<accession>A0A2A4YAR4</accession>
<name>A0A2A4YAR4_UNCAE</name>
<feature type="non-terminal residue" evidence="2">
    <location>
        <position position="75"/>
    </location>
</feature>
<reference evidence="3" key="1">
    <citation type="submission" date="2017-08" db="EMBL/GenBank/DDBJ databases">
        <title>A dynamic microbial community with high functional redundancy inhabits the cold, oxic subseafloor aquifer.</title>
        <authorList>
            <person name="Tully B.J."/>
            <person name="Wheat C.G."/>
            <person name="Glazer B.T."/>
            <person name="Huber J.A."/>
        </authorList>
    </citation>
    <scope>NUCLEOTIDE SEQUENCE [LARGE SCALE GENOMIC DNA]</scope>
</reference>
<keyword evidence="1" id="KW-0472">Membrane</keyword>
<organism evidence="2 3">
    <name type="scientific">Aerophobetes bacterium</name>
    <dbReference type="NCBI Taxonomy" id="2030807"/>
    <lineage>
        <taxon>Bacteria</taxon>
        <taxon>Candidatus Aerophobota</taxon>
    </lineage>
</organism>
<dbReference type="Proteomes" id="UP000217838">
    <property type="component" value="Unassembled WGS sequence"/>
</dbReference>
<feature type="transmembrane region" description="Helical" evidence="1">
    <location>
        <begin position="31"/>
        <end position="58"/>
    </location>
</feature>
<keyword evidence="1" id="KW-1133">Transmembrane helix</keyword>
<proteinExistence type="predicted"/>
<comment type="caution">
    <text evidence="2">The sequence shown here is derived from an EMBL/GenBank/DDBJ whole genome shotgun (WGS) entry which is preliminary data.</text>
</comment>
<dbReference type="EMBL" id="NVUU01000123">
    <property type="protein sequence ID" value="PCI91863.1"/>
    <property type="molecule type" value="Genomic_DNA"/>
</dbReference>
<evidence type="ECO:0000313" key="2">
    <source>
        <dbReference type="EMBL" id="PCI91863.1"/>
    </source>
</evidence>
<evidence type="ECO:0000313" key="3">
    <source>
        <dbReference type="Proteomes" id="UP000217838"/>
    </source>
</evidence>
<sequence length="75" mass="8627">MITTYEDKTEYSHKVLELHCMSGLKHFKKVIGSYVLFHLIFCFVFALEIAFVCTLYALQKNTSLFALGISLFVLT</sequence>
<protein>
    <submittedName>
        <fullName evidence="2">Uncharacterized protein</fullName>
    </submittedName>
</protein>